<gene>
    <name evidence="2" type="ORF">ARMGADRAFT_646968</name>
</gene>
<organism evidence="2 3">
    <name type="scientific">Armillaria gallica</name>
    <name type="common">Bulbous honey fungus</name>
    <name type="synonym">Armillaria bulbosa</name>
    <dbReference type="NCBI Taxonomy" id="47427"/>
    <lineage>
        <taxon>Eukaryota</taxon>
        <taxon>Fungi</taxon>
        <taxon>Dikarya</taxon>
        <taxon>Basidiomycota</taxon>
        <taxon>Agaricomycotina</taxon>
        <taxon>Agaricomycetes</taxon>
        <taxon>Agaricomycetidae</taxon>
        <taxon>Agaricales</taxon>
        <taxon>Marasmiineae</taxon>
        <taxon>Physalacriaceae</taxon>
        <taxon>Armillaria</taxon>
    </lineage>
</organism>
<name>A0A2H3EAN5_ARMGA</name>
<accession>A0A2H3EAN5</accession>
<feature type="chain" id="PRO_5013877428" description="Secreted protein" evidence="1">
    <location>
        <begin position="20"/>
        <end position="81"/>
    </location>
</feature>
<evidence type="ECO:0008006" key="4">
    <source>
        <dbReference type="Google" id="ProtNLM"/>
    </source>
</evidence>
<reference evidence="3" key="1">
    <citation type="journal article" date="2017" name="Nat. Ecol. Evol.">
        <title>Genome expansion and lineage-specific genetic innovations in the forest pathogenic fungi Armillaria.</title>
        <authorList>
            <person name="Sipos G."/>
            <person name="Prasanna A.N."/>
            <person name="Walter M.C."/>
            <person name="O'Connor E."/>
            <person name="Balint B."/>
            <person name="Krizsan K."/>
            <person name="Kiss B."/>
            <person name="Hess J."/>
            <person name="Varga T."/>
            <person name="Slot J."/>
            <person name="Riley R."/>
            <person name="Boka B."/>
            <person name="Rigling D."/>
            <person name="Barry K."/>
            <person name="Lee J."/>
            <person name="Mihaltcheva S."/>
            <person name="LaButti K."/>
            <person name="Lipzen A."/>
            <person name="Waldron R."/>
            <person name="Moloney N.M."/>
            <person name="Sperisen C."/>
            <person name="Kredics L."/>
            <person name="Vagvoelgyi C."/>
            <person name="Patrignani A."/>
            <person name="Fitzpatrick D."/>
            <person name="Nagy I."/>
            <person name="Doyle S."/>
            <person name="Anderson J.B."/>
            <person name="Grigoriev I.V."/>
            <person name="Gueldener U."/>
            <person name="Muensterkoetter M."/>
            <person name="Nagy L.G."/>
        </authorList>
    </citation>
    <scope>NUCLEOTIDE SEQUENCE [LARGE SCALE GENOMIC DNA]</scope>
    <source>
        <strain evidence="3">Ar21-2</strain>
    </source>
</reference>
<dbReference type="AlphaFoldDB" id="A0A2H3EAN5"/>
<evidence type="ECO:0000256" key="1">
    <source>
        <dbReference type="SAM" id="SignalP"/>
    </source>
</evidence>
<proteinExistence type="predicted"/>
<feature type="signal peptide" evidence="1">
    <location>
        <begin position="1"/>
        <end position="19"/>
    </location>
</feature>
<keyword evidence="1" id="KW-0732">Signal</keyword>
<dbReference type="EMBL" id="KZ293649">
    <property type="protein sequence ID" value="PBK97643.1"/>
    <property type="molecule type" value="Genomic_DNA"/>
</dbReference>
<dbReference type="InParanoid" id="A0A2H3EAN5"/>
<sequence length="81" mass="9307">MPVCFYALTCLLFRYSSEAIEDNKTSIAFICNCQNLPLFDYFGLSSCLDRRLYLKACQSTRIHSINTYYCNTISTTVHLAD</sequence>
<protein>
    <recommendedName>
        <fullName evidence="4">Secreted protein</fullName>
    </recommendedName>
</protein>
<dbReference type="Proteomes" id="UP000217790">
    <property type="component" value="Unassembled WGS sequence"/>
</dbReference>
<evidence type="ECO:0000313" key="2">
    <source>
        <dbReference type="EMBL" id="PBK97643.1"/>
    </source>
</evidence>
<evidence type="ECO:0000313" key="3">
    <source>
        <dbReference type="Proteomes" id="UP000217790"/>
    </source>
</evidence>
<keyword evidence="3" id="KW-1185">Reference proteome</keyword>